<dbReference type="PANTHER" id="PTHR42812">
    <property type="entry name" value="BETA-XYLOSIDASE"/>
    <property type="match status" value="1"/>
</dbReference>
<dbReference type="SUPFAM" id="SSF75005">
    <property type="entry name" value="Arabinanase/levansucrase/invertase"/>
    <property type="match status" value="1"/>
</dbReference>
<dbReference type="OrthoDB" id="9758923at2"/>
<protein>
    <submittedName>
        <fullName evidence="10">Glycoside hydrolase</fullName>
    </submittedName>
</protein>
<keyword evidence="3 6" id="KW-0326">Glycosidase</keyword>
<dbReference type="AlphaFoldDB" id="A0A372JJD5"/>
<keyword evidence="2 6" id="KW-0378">Hydrolase</keyword>
<sequence>MRSLEDPPAPSRRVTDRPLAVLVLGALVSALITLVGTLVSEGGGSAESARRVGPGASSAARSATASPAPSAPADQGPPGPPTTPLIDSNFPDPAVIRTADGYHAFATNDGGRNIPMAEAPSATGPWTRTGSDALPALPAWAEGGRTWAPDVSARPDGSYLLYFTAQDRASRKQCLGVAVAGSVAGPYTPASDTPLVCRAGRDTIDPAAFVDTDGTRYLLYKQEGGERDPGGLWVQRLTPDGLAGTGAAVRVLTKSTAEPELVEAPALVRRDGKYVLFYAAGVFHSSEYQTRYAIAPSIAGPYTRGTRALLTTTGYRGRITGPGGADVVHDGTDSHLVFHGILRAPGADPLVRAMYMADLGWANGTPVVRGSAVRYEAESSRLTGVAVRRKVAGASGGATVGTLDRPGKSVELDIYAPTAGEYQARVGYVNRGPGPAALAALVNGASPVPLALPADRSHGFHDATAAVTLRTGWNVIRLTASTGSADLDWLEVS</sequence>
<dbReference type="SUPFAM" id="SSF49785">
    <property type="entry name" value="Galactose-binding domain-like"/>
    <property type="match status" value="1"/>
</dbReference>
<reference evidence="10 11" key="1">
    <citation type="submission" date="2018-08" db="EMBL/GenBank/DDBJ databases">
        <title>Actinomadura jelena sp. nov., a novel Actinomycete isolated from soil in Chad.</title>
        <authorList>
            <person name="Shi L."/>
        </authorList>
    </citation>
    <scope>NUCLEOTIDE SEQUENCE [LARGE SCALE GENOMIC DNA]</scope>
    <source>
        <strain evidence="10 11">NEAU-G17</strain>
    </source>
</reference>
<evidence type="ECO:0000313" key="11">
    <source>
        <dbReference type="Proteomes" id="UP000261811"/>
    </source>
</evidence>
<dbReference type="PANTHER" id="PTHR42812:SF5">
    <property type="entry name" value="ENDO-ARABINASE"/>
    <property type="match status" value="1"/>
</dbReference>
<feature type="compositionally biased region" description="Low complexity" evidence="7">
    <location>
        <begin position="51"/>
        <end position="74"/>
    </location>
</feature>
<evidence type="ECO:0000256" key="5">
    <source>
        <dbReference type="PIRSR" id="PIRSR606710-2"/>
    </source>
</evidence>
<dbReference type="GO" id="GO:0030246">
    <property type="term" value="F:carbohydrate binding"/>
    <property type="evidence" value="ECO:0007669"/>
    <property type="project" value="InterPro"/>
</dbReference>
<evidence type="ECO:0000259" key="9">
    <source>
        <dbReference type="PROSITE" id="PS51175"/>
    </source>
</evidence>
<dbReference type="GO" id="GO:0004553">
    <property type="term" value="F:hydrolase activity, hydrolyzing O-glycosyl compounds"/>
    <property type="evidence" value="ECO:0007669"/>
    <property type="project" value="InterPro"/>
</dbReference>
<evidence type="ECO:0000256" key="4">
    <source>
        <dbReference type="PIRSR" id="PIRSR606710-1"/>
    </source>
</evidence>
<dbReference type="InterPro" id="IPR023296">
    <property type="entry name" value="Glyco_hydro_beta-prop_sf"/>
</dbReference>
<gene>
    <name evidence="10" type="ORF">DZF91_18810</name>
</gene>
<comment type="similarity">
    <text evidence="1 6">Belongs to the glycosyl hydrolase 43 family.</text>
</comment>
<accession>A0A372JJD5</accession>
<name>A0A372JJD5_9ACTN</name>
<feature type="active site" description="Proton donor" evidence="4">
    <location>
        <position position="263"/>
    </location>
</feature>
<organism evidence="10 11">
    <name type="scientific">Actinomadura logoneensis</name>
    <dbReference type="NCBI Taxonomy" id="2293572"/>
    <lineage>
        <taxon>Bacteria</taxon>
        <taxon>Bacillati</taxon>
        <taxon>Actinomycetota</taxon>
        <taxon>Actinomycetes</taxon>
        <taxon>Streptosporangiales</taxon>
        <taxon>Thermomonosporaceae</taxon>
        <taxon>Actinomadura</taxon>
    </lineage>
</organism>
<evidence type="ECO:0000256" key="1">
    <source>
        <dbReference type="ARBA" id="ARBA00009865"/>
    </source>
</evidence>
<feature type="transmembrane region" description="Helical" evidence="8">
    <location>
        <begin position="20"/>
        <end position="39"/>
    </location>
</feature>
<feature type="active site" description="Proton acceptor" evidence="4">
    <location>
        <position position="92"/>
    </location>
</feature>
<dbReference type="Pfam" id="PF16990">
    <property type="entry name" value="CBM_35"/>
    <property type="match status" value="1"/>
</dbReference>
<feature type="domain" description="CBM6" evidence="9">
    <location>
        <begin position="373"/>
        <end position="493"/>
    </location>
</feature>
<evidence type="ECO:0000256" key="3">
    <source>
        <dbReference type="ARBA" id="ARBA00023295"/>
    </source>
</evidence>
<proteinExistence type="inferred from homology"/>
<feature type="region of interest" description="Disordered" evidence="7">
    <location>
        <begin position="42"/>
        <end position="92"/>
    </location>
</feature>
<dbReference type="CDD" id="cd08999">
    <property type="entry name" value="GH43_ABN-like"/>
    <property type="match status" value="1"/>
</dbReference>
<dbReference type="RefSeq" id="WP_117358763.1">
    <property type="nucleotide sequence ID" value="NZ_QURH01000306.1"/>
</dbReference>
<evidence type="ECO:0000256" key="2">
    <source>
        <dbReference type="ARBA" id="ARBA00022801"/>
    </source>
</evidence>
<dbReference type="GO" id="GO:0005975">
    <property type="term" value="P:carbohydrate metabolic process"/>
    <property type="evidence" value="ECO:0007669"/>
    <property type="project" value="InterPro"/>
</dbReference>
<keyword evidence="11" id="KW-1185">Reference proteome</keyword>
<evidence type="ECO:0000256" key="6">
    <source>
        <dbReference type="RuleBase" id="RU361187"/>
    </source>
</evidence>
<dbReference type="PROSITE" id="PS51175">
    <property type="entry name" value="CBM6"/>
    <property type="match status" value="1"/>
</dbReference>
<dbReference type="Pfam" id="PF04616">
    <property type="entry name" value="Glyco_hydro_43"/>
    <property type="match status" value="1"/>
</dbReference>
<dbReference type="InterPro" id="IPR051795">
    <property type="entry name" value="Glycosyl_Hydrlase_43"/>
</dbReference>
<feature type="site" description="Important for catalytic activity, responsible for pKa modulation of the active site Glu and correct orientation of both the proton donor and substrate" evidence="5">
    <location>
        <position position="205"/>
    </location>
</feature>
<evidence type="ECO:0000256" key="7">
    <source>
        <dbReference type="SAM" id="MobiDB-lite"/>
    </source>
</evidence>
<dbReference type="InterPro" id="IPR006710">
    <property type="entry name" value="Glyco_hydro_43"/>
</dbReference>
<keyword evidence="8" id="KW-1133">Transmembrane helix</keyword>
<dbReference type="Gene3D" id="2.115.10.20">
    <property type="entry name" value="Glycosyl hydrolase domain, family 43"/>
    <property type="match status" value="1"/>
</dbReference>
<dbReference type="Gene3D" id="2.60.120.260">
    <property type="entry name" value="Galactose-binding domain-like"/>
    <property type="match status" value="1"/>
</dbReference>
<comment type="caution">
    <text evidence="10">The sequence shown here is derived from an EMBL/GenBank/DDBJ whole genome shotgun (WGS) entry which is preliminary data.</text>
</comment>
<evidence type="ECO:0000256" key="8">
    <source>
        <dbReference type="SAM" id="Phobius"/>
    </source>
</evidence>
<dbReference type="InterPro" id="IPR005084">
    <property type="entry name" value="CBM6"/>
</dbReference>
<dbReference type="InterPro" id="IPR008979">
    <property type="entry name" value="Galactose-bd-like_sf"/>
</dbReference>
<dbReference type="EMBL" id="QURH01000306">
    <property type="protein sequence ID" value="RFU40131.1"/>
    <property type="molecule type" value="Genomic_DNA"/>
</dbReference>
<keyword evidence="8" id="KW-0812">Transmembrane</keyword>
<keyword evidence="8" id="KW-0472">Membrane</keyword>
<dbReference type="Proteomes" id="UP000261811">
    <property type="component" value="Unassembled WGS sequence"/>
</dbReference>
<evidence type="ECO:0000313" key="10">
    <source>
        <dbReference type="EMBL" id="RFU40131.1"/>
    </source>
</evidence>